<dbReference type="EMBL" id="RBNI01025444">
    <property type="protein sequence ID" value="RUO95831.1"/>
    <property type="molecule type" value="Genomic_DNA"/>
</dbReference>
<organism evidence="2 3">
    <name type="scientific">Jimgerdemannia flammicorona</name>
    <dbReference type="NCBI Taxonomy" id="994334"/>
    <lineage>
        <taxon>Eukaryota</taxon>
        <taxon>Fungi</taxon>
        <taxon>Fungi incertae sedis</taxon>
        <taxon>Mucoromycota</taxon>
        <taxon>Mucoromycotina</taxon>
        <taxon>Endogonomycetes</taxon>
        <taxon>Endogonales</taxon>
        <taxon>Endogonaceae</taxon>
        <taxon>Jimgerdemannia</taxon>
    </lineage>
</organism>
<sequence length="328" mass="35115">MPTSSKAGNYTLAPFPNDPSILGVPAIAPSNSSRSISPQLAQLPNDPSIIMAKKPDFRPQNVGEGRDARGITIPESRSTTSEYVQKPRPAINSLFAGNLPTSVLRQLSTKSTDTSSRHSSSTSSPMFNKLHPVASKVSSNVPLASTNAILSPPLSMAPIPPPLQQGGQFSQSPGYYQRLPPQALSSQSLSAVHNHPTDVSQQAIGRNIPVDQFLGMAGPPLSHMRNPSPLPLHLQHQQLPRGSIQGGPMPPIHMFQQQQFDRFPPHMLPPGPLQLPGPGPLLPHLQHGGGMQSRLPMHPDMMPPPDMLQASMAGYANMIPPNLMNSGK</sequence>
<evidence type="ECO:0000313" key="2">
    <source>
        <dbReference type="EMBL" id="RUO95831.1"/>
    </source>
</evidence>
<dbReference type="Proteomes" id="UP000268093">
    <property type="component" value="Unassembled WGS sequence"/>
</dbReference>
<feature type="region of interest" description="Disordered" evidence="1">
    <location>
        <begin position="107"/>
        <end position="128"/>
    </location>
</feature>
<protein>
    <submittedName>
        <fullName evidence="2">Uncharacterized protein</fullName>
    </submittedName>
</protein>
<comment type="caution">
    <text evidence="2">The sequence shown here is derived from an EMBL/GenBank/DDBJ whole genome shotgun (WGS) entry which is preliminary data.</text>
</comment>
<feature type="compositionally biased region" description="Low complexity" evidence="1">
    <location>
        <begin position="108"/>
        <end position="124"/>
    </location>
</feature>
<name>A0A432ZZA6_9FUNG</name>
<gene>
    <name evidence="2" type="ORF">BC936DRAFT_143135</name>
</gene>
<feature type="region of interest" description="Disordered" evidence="1">
    <location>
        <begin position="156"/>
        <end position="180"/>
    </location>
</feature>
<feature type="compositionally biased region" description="Polar residues" evidence="1">
    <location>
        <begin position="165"/>
        <end position="174"/>
    </location>
</feature>
<accession>A0A432ZZA6</accession>
<reference evidence="2 3" key="1">
    <citation type="journal article" date="2018" name="New Phytol.">
        <title>Phylogenomics of Endogonaceae and evolution of mycorrhizas within Mucoromycota.</title>
        <authorList>
            <person name="Chang Y."/>
            <person name="Desiro A."/>
            <person name="Na H."/>
            <person name="Sandor L."/>
            <person name="Lipzen A."/>
            <person name="Clum A."/>
            <person name="Barry K."/>
            <person name="Grigoriev I.V."/>
            <person name="Martin F.M."/>
            <person name="Stajich J.E."/>
            <person name="Smith M.E."/>
            <person name="Bonito G."/>
            <person name="Spatafora J.W."/>
        </authorList>
    </citation>
    <scope>NUCLEOTIDE SEQUENCE [LARGE SCALE GENOMIC DNA]</scope>
    <source>
        <strain evidence="2 3">GMNB39</strain>
    </source>
</reference>
<evidence type="ECO:0000313" key="3">
    <source>
        <dbReference type="Proteomes" id="UP000268093"/>
    </source>
</evidence>
<dbReference type="AlphaFoldDB" id="A0A432ZZA6"/>
<keyword evidence="3" id="KW-1185">Reference proteome</keyword>
<proteinExistence type="predicted"/>
<evidence type="ECO:0000256" key="1">
    <source>
        <dbReference type="SAM" id="MobiDB-lite"/>
    </source>
</evidence>